<dbReference type="PANTHER" id="PTHR20908:SF1">
    <property type="entry name" value="LD15586P"/>
    <property type="match status" value="1"/>
</dbReference>
<evidence type="ECO:0000313" key="2">
    <source>
        <dbReference type="Proteomes" id="UP001233999"/>
    </source>
</evidence>
<organism evidence="1 2">
    <name type="scientific">Diploptera punctata</name>
    <name type="common">Pacific beetle cockroach</name>
    <dbReference type="NCBI Taxonomy" id="6984"/>
    <lineage>
        <taxon>Eukaryota</taxon>
        <taxon>Metazoa</taxon>
        <taxon>Ecdysozoa</taxon>
        <taxon>Arthropoda</taxon>
        <taxon>Hexapoda</taxon>
        <taxon>Insecta</taxon>
        <taxon>Pterygota</taxon>
        <taxon>Neoptera</taxon>
        <taxon>Polyneoptera</taxon>
        <taxon>Dictyoptera</taxon>
        <taxon>Blattodea</taxon>
        <taxon>Blaberoidea</taxon>
        <taxon>Blaberidae</taxon>
        <taxon>Diplopterinae</taxon>
        <taxon>Diploptera</taxon>
    </lineage>
</organism>
<dbReference type="InterPro" id="IPR008547">
    <property type="entry name" value="DUF829_TMEM53"/>
</dbReference>
<dbReference type="InterPro" id="IPR029058">
    <property type="entry name" value="AB_hydrolase_fold"/>
</dbReference>
<accession>A0AAD8A057</accession>
<protein>
    <submittedName>
        <fullName evidence="1">Uncharacterized protein</fullName>
    </submittedName>
</protein>
<dbReference type="Gene3D" id="3.40.50.1820">
    <property type="entry name" value="alpha/beta hydrolase"/>
    <property type="match status" value="1"/>
</dbReference>
<proteinExistence type="predicted"/>
<sequence>MTVLRMALTLVVKNTAKTTVRSQINNRCYTPVKFATCIGLTWTSQKRPYSVNQITKNIELISTDNDIQLDKSTPLHLTCPKVGENNKPLVVMLSWLMAKKKHILKYANFYMDQGFDVLSVSITPWQLLWPIFSQTTMHGDVLKFLHLNDCYQQCLLHGFSVGGYLWAEVMVKMSHEHNKYQPVIDRIVGQIWDSAVDVREIPVGFPRAVFPKNLVIQATVEKYIRYHMKTFHEAATSHYIKASNTFHSTPVKSPALFLFSKTDPIGTEESNLKARANWEKLGIKTYVKCWDQSPHVGHFRKYPKEYLAELYAFLDKLGLVPYPEKIQAKL</sequence>
<comment type="caution">
    <text evidence="1">The sequence shown here is derived from an EMBL/GenBank/DDBJ whole genome shotgun (WGS) entry which is preliminary data.</text>
</comment>
<reference evidence="1" key="1">
    <citation type="journal article" date="2023" name="IScience">
        <title>Live-bearing cockroach genome reveals convergent evolutionary mechanisms linked to viviparity in insects and beyond.</title>
        <authorList>
            <person name="Fouks B."/>
            <person name="Harrison M.C."/>
            <person name="Mikhailova A.A."/>
            <person name="Marchal E."/>
            <person name="English S."/>
            <person name="Carruthers M."/>
            <person name="Jennings E.C."/>
            <person name="Chiamaka E.L."/>
            <person name="Frigard R.A."/>
            <person name="Pippel M."/>
            <person name="Attardo G.M."/>
            <person name="Benoit J.B."/>
            <person name="Bornberg-Bauer E."/>
            <person name="Tobe S.S."/>
        </authorList>
    </citation>
    <scope>NUCLEOTIDE SEQUENCE</scope>
    <source>
        <strain evidence="1">Stay&amp;Tobe</strain>
    </source>
</reference>
<dbReference type="GO" id="GO:0017171">
    <property type="term" value="F:serine hydrolase activity"/>
    <property type="evidence" value="ECO:0007669"/>
    <property type="project" value="TreeGrafter"/>
</dbReference>
<dbReference type="PANTHER" id="PTHR20908">
    <property type="entry name" value="LD15586P"/>
    <property type="match status" value="1"/>
</dbReference>
<dbReference type="AlphaFoldDB" id="A0AAD8A057"/>
<dbReference type="Proteomes" id="UP001233999">
    <property type="component" value="Unassembled WGS sequence"/>
</dbReference>
<reference evidence="1" key="2">
    <citation type="submission" date="2023-05" db="EMBL/GenBank/DDBJ databases">
        <authorList>
            <person name="Fouks B."/>
        </authorList>
    </citation>
    <scope>NUCLEOTIDE SEQUENCE</scope>
    <source>
        <strain evidence="1">Stay&amp;Tobe</strain>
        <tissue evidence="1">Testes</tissue>
    </source>
</reference>
<gene>
    <name evidence="1" type="ORF">L9F63_017693</name>
</gene>
<dbReference type="Pfam" id="PF05705">
    <property type="entry name" value="DUF829"/>
    <property type="match status" value="1"/>
</dbReference>
<dbReference type="SUPFAM" id="SSF53474">
    <property type="entry name" value="alpha/beta-Hydrolases"/>
    <property type="match status" value="1"/>
</dbReference>
<dbReference type="EMBL" id="JASPKZ010005288">
    <property type="protein sequence ID" value="KAJ9588998.1"/>
    <property type="molecule type" value="Genomic_DNA"/>
</dbReference>
<keyword evidence="2" id="KW-1185">Reference proteome</keyword>
<evidence type="ECO:0000313" key="1">
    <source>
        <dbReference type="EMBL" id="KAJ9588998.1"/>
    </source>
</evidence>
<name>A0AAD8A057_DIPPU</name>